<keyword evidence="6" id="KW-0266">Ethylene biosynthesis</keyword>
<dbReference type="GO" id="GO:0046872">
    <property type="term" value="F:metal ion binding"/>
    <property type="evidence" value="ECO:0007669"/>
    <property type="project" value="UniProtKB-KW"/>
</dbReference>
<dbReference type="InterPro" id="IPR044861">
    <property type="entry name" value="IPNS-like_FE2OG_OXY"/>
</dbReference>
<dbReference type="InterPro" id="IPR050231">
    <property type="entry name" value="Iron_ascorbate_oxido_reductase"/>
</dbReference>
<dbReference type="Pfam" id="PF03171">
    <property type="entry name" value="2OG-FeII_Oxy"/>
    <property type="match status" value="1"/>
</dbReference>
<reference evidence="13 14" key="1">
    <citation type="submission" date="2018-06" db="EMBL/GenBank/DDBJ databases">
        <authorList>
            <consortium name="Pathogen Informatics"/>
            <person name="Doyle S."/>
        </authorList>
    </citation>
    <scope>NUCLEOTIDE SEQUENCE [LARGE SCALE GENOMIC DNA]</scope>
    <source>
        <strain evidence="13 14">NCTC10738</strain>
    </source>
</reference>
<evidence type="ECO:0000256" key="6">
    <source>
        <dbReference type="ARBA" id="ARBA00022666"/>
    </source>
</evidence>
<dbReference type="EMBL" id="UGYO01000002">
    <property type="protein sequence ID" value="SUJ09390.1"/>
    <property type="molecule type" value="Genomic_DNA"/>
</dbReference>
<evidence type="ECO:0000256" key="11">
    <source>
        <dbReference type="RuleBase" id="RU003682"/>
    </source>
</evidence>
<name>A0A380BYH3_9GAMM</name>
<comment type="pathway">
    <text evidence="2">Alkene biosynthesis; ethylene biosynthesis via 2-oxoglutarate.</text>
</comment>
<feature type="domain" description="Fe2OG dioxygenase" evidence="12">
    <location>
        <begin position="146"/>
        <end position="254"/>
    </location>
</feature>
<dbReference type="GO" id="GO:0009693">
    <property type="term" value="P:ethylene biosynthetic process"/>
    <property type="evidence" value="ECO:0007669"/>
    <property type="project" value="UniProtKB-KW"/>
</dbReference>
<comment type="catalytic activity">
    <reaction evidence="9">
        <text>2-oxoglutarate + O2 + 2 H(+) = ethene + 3 CO2 + H2O</text>
        <dbReference type="Rhea" id="RHEA:31523"/>
        <dbReference type="ChEBI" id="CHEBI:15377"/>
        <dbReference type="ChEBI" id="CHEBI:15378"/>
        <dbReference type="ChEBI" id="CHEBI:15379"/>
        <dbReference type="ChEBI" id="CHEBI:16526"/>
        <dbReference type="ChEBI" id="CHEBI:16810"/>
        <dbReference type="ChEBI" id="CHEBI:18153"/>
        <dbReference type="EC" id="1.13.12.19"/>
    </reaction>
</comment>
<dbReference type="Gene3D" id="2.60.120.330">
    <property type="entry name" value="B-lactam Antibiotic, Isopenicillin N Synthase, Chain"/>
    <property type="match status" value="1"/>
</dbReference>
<dbReference type="InterPro" id="IPR027443">
    <property type="entry name" value="IPNS-like_sf"/>
</dbReference>
<comment type="catalytic activity">
    <reaction evidence="10">
        <text>L-arginine + 2-oxoglutarate + O2 = guanidine + L-glutamate 5-semialdehyde + succinate + CO2</text>
        <dbReference type="Rhea" id="RHEA:31535"/>
        <dbReference type="ChEBI" id="CHEBI:15379"/>
        <dbReference type="ChEBI" id="CHEBI:16526"/>
        <dbReference type="ChEBI" id="CHEBI:16810"/>
        <dbReference type="ChEBI" id="CHEBI:30031"/>
        <dbReference type="ChEBI" id="CHEBI:30087"/>
        <dbReference type="ChEBI" id="CHEBI:32682"/>
        <dbReference type="ChEBI" id="CHEBI:58066"/>
        <dbReference type="EC" id="1.14.20.7"/>
    </reaction>
</comment>
<sequence>MMKLETIDYRAADAAERFVESLRSTGFGVLRNHPISQQLVQDIYRDWQEFFNSEEKQAFMFKPETQDGFFPASISETAKGHTVKDIKEYFHVYPWGRIPEQLQDNILTYYQEANALAAELLDWVEAHSPAEVAANYRTALSQMIANSHKTLLRVLHYPPMTGDETPGAIRAAAHEDINLLTVLPAANEPGLQVKSLDGEWLDVPSDFGNLIINIGDMLQEASAGYFPSTTHRVINPEGADMSKSRISLPLFLHPRPDVVLSERYTADSYLMERLRELGVI</sequence>
<evidence type="ECO:0000256" key="4">
    <source>
        <dbReference type="ARBA" id="ARBA00012531"/>
    </source>
</evidence>
<comment type="similarity">
    <text evidence="11">Belongs to the iron/ascorbate-dependent oxidoreductase family.</text>
</comment>
<keyword evidence="14" id="KW-1185">Reference proteome</keyword>
<protein>
    <recommendedName>
        <fullName evidence="5">2-oxoglutarate-dependent ethylene/succinate-forming enzyme</fullName>
        <ecNumber evidence="4">1.13.12.19</ecNumber>
        <ecNumber evidence="3">1.14.20.7</ecNumber>
    </recommendedName>
    <alternativeName>
        <fullName evidence="7">2-oxoglutarate dioxygenase (ethylene-forming)</fullName>
    </alternativeName>
    <alternativeName>
        <fullName evidence="8">2-oxoglutarate/L-arginine monooxygenase/decarboxylase (succinate-forming)</fullName>
    </alternativeName>
</protein>
<evidence type="ECO:0000256" key="5">
    <source>
        <dbReference type="ARBA" id="ARBA00019045"/>
    </source>
</evidence>
<evidence type="ECO:0000256" key="8">
    <source>
        <dbReference type="ARBA" id="ARBA00031282"/>
    </source>
</evidence>
<dbReference type="SUPFAM" id="SSF51197">
    <property type="entry name" value="Clavaminate synthase-like"/>
    <property type="match status" value="1"/>
</dbReference>
<comment type="cofactor">
    <cofactor evidence="1">
        <name>Fe(2+)</name>
        <dbReference type="ChEBI" id="CHEBI:29033"/>
    </cofactor>
</comment>
<evidence type="ECO:0000259" key="12">
    <source>
        <dbReference type="PROSITE" id="PS51471"/>
    </source>
</evidence>
<dbReference type="EC" id="1.14.20.7" evidence="3"/>
<dbReference type="Pfam" id="PF14226">
    <property type="entry name" value="DIOX_N"/>
    <property type="match status" value="1"/>
</dbReference>
<evidence type="ECO:0000256" key="3">
    <source>
        <dbReference type="ARBA" id="ARBA00012293"/>
    </source>
</evidence>
<keyword evidence="11" id="KW-0560">Oxidoreductase</keyword>
<keyword evidence="11" id="KW-0408">Iron</keyword>
<dbReference type="GO" id="GO:0102276">
    <property type="term" value="F:2-oxoglutarate oxygenase/decarboxylase (ethylene-forming) activity"/>
    <property type="evidence" value="ECO:0007669"/>
    <property type="project" value="UniProtKB-EC"/>
</dbReference>
<evidence type="ECO:0000313" key="13">
    <source>
        <dbReference type="EMBL" id="SUJ09390.1"/>
    </source>
</evidence>
<proteinExistence type="inferred from homology"/>
<organism evidence="13 14">
    <name type="scientific">Shewanella algae</name>
    <dbReference type="NCBI Taxonomy" id="38313"/>
    <lineage>
        <taxon>Bacteria</taxon>
        <taxon>Pseudomonadati</taxon>
        <taxon>Pseudomonadota</taxon>
        <taxon>Gammaproteobacteria</taxon>
        <taxon>Alteromonadales</taxon>
        <taxon>Shewanellaceae</taxon>
        <taxon>Shewanella</taxon>
    </lineage>
</organism>
<evidence type="ECO:0000313" key="14">
    <source>
        <dbReference type="Proteomes" id="UP000254069"/>
    </source>
</evidence>
<evidence type="ECO:0000256" key="9">
    <source>
        <dbReference type="ARBA" id="ARBA00047725"/>
    </source>
</evidence>
<evidence type="ECO:0000256" key="10">
    <source>
        <dbReference type="ARBA" id="ARBA00049359"/>
    </source>
</evidence>
<dbReference type="PANTHER" id="PTHR47990">
    <property type="entry name" value="2-OXOGLUTARATE (2OG) AND FE(II)-DEPENDENT OXYGENASE SUPERFAMILY PROTEIN-RELATED"/>
    <property type="match status" value="1"/>
</dbReference>
<evidence type="ECO:0000256" key="1">
    <source>
        <dbReference type="ARBA" id="ARBA00001954"/>
    </source>
</evidence>
<evidence type="ECO:0000256" key="2">
    <source>
        <dbReference type="ARBA" id="ARBA00004767"/>
    </source>
</evidence>
<accession>A0A380BYH3</accession>
<dbReference type="InterPro" id="IPR005123">
    <property type="entry name" value="Oxoglu/Fe-dep_dioxygenase_dom"/>
</dbReference>
<evidence type="ECO:0000256" key="7">
    <source>
        <dbReference type="ARBA" id="ARBA00031011"/>
    </source>
</evidence>
<dbReference type="AlphaFoldDB" id="A0A380BYH3"/>
<gene>
    <name evidence="13" type="ORF">NCTC10738_04163</name>
</gene>
<dbReference type="PROSITE" id="PS51471">
    <property type="entry name" value="FE2OG_OXY"/>
    <property type="match status" value="1"/>
</dbReference>
<keyword evidence="11" id="KW-0479">Metal-binding</keyword>
<dbReference type="InterPro" id="IPR026992">
    <property type="entry name" value="DIOX_N"/>
</dbReference>
<dbReference type="Proteomes" id="UP000254069">
    <property type="component" value="Unassembled WGS sequence"/>
</dbReference>
<dbReference type="EC" id="1.13.12.19" evidence="4"/>